<dbReference type="PROSITE" id="PS51444">
    <property type="entry name" value="FH2"/>
    <property type="match status" value="1"/>
</dbReference>
<protein>
    <recommendedName>
        <fullName evidence="7">FH2 domain-containing protein</fullName>
    </recommendedName>
</protein>
<feature type="compositionally biased region" description="Low complexity" evidence="6">
    <location>
        <begin position="76"/>
        <end position="95"/>
    </location>
</feature>
<gene>
    <name evidence="8" type="ORF">SKAU_G00167580</name>
</gene>
<dbReference type="PANTHER" id="PTHR45920">
    <property type="entry name" value="FORMIN HOMOLOGY 2 DOMAIN CONTAINING, ISOFORM I"/>
    <property type="match status" value="1"/>
</dbReference>
<feature type="region of interest" description="Disordered" evidence="6">
    <location>
        <begin position="327"/>
        <end position="489"/>
    </location>
</feature>
<dbReference type="SUPFAM" id="SSF101447">
    <property type="entry name" value="Formin homology 2 domain (FH2 domain)"/>
    <property type="match status" value="1"/>
</dbReference>
<comment type="similarity">
    <text evidence="2">Belongs to the formin homology family. Cappuccino subfamily.</text>
</comment>
<feature type="compositionally biased region" description="Polar residues" evidence="6">
    <location>
        <begin position="245"/>
        <end position="264"/>
    </location>
</feature>
<evidence type="ECO:0000256" key="1">
    <source>
        <dbReference type="ARBA" id="ARBA00004123"/>
    </source>
</evidence>
<keyword evidence="9" id="KW-1185">Reference proteome</keyword>
<feature type="compositionally biased region" description="Basic and acidic residues" evidence="6">
    <location>
        <begin position="410"/>
        <end position="419"/>
    </location>
</feature>
<organism evidence="8 9">
    <name type="scientific">Synaphobranchus kaupii</name>
    <name type="common">Kaup's arrowtooth eel</name>
    <dbReference type="NCBI Taxonomy" id="118154"/>
    <lineage>
        <taxon>Eukaryota</taxon>
        <taxon>Metazoa</taxon>
        <taxon>Chordata</taxon>
        <taxon>Craniata</taxon>
        <taxon>Vertebrata</taxon>
        <taxon>Euteleostomi</taxon>
        <taxon>Actinopterygii</taxon>
        <taxon>Neopterygii</taxon>
        <taxon>Teleostei</taxon>
        <taxon>Anguilliformes</taxon>
        <taxon>Synaphobranchidae</taxon>
        <taxon>Synaphobranchus</taxon>
    </lineage>
</organism>
<evidence type="ECO:0000259" key="7">
    <source>
        <dbReference type="PROSITE" id="PS51444"/>
    </source>
</evidence>
<dbReference type="OrthoDB" id="427644at2759"/>
<dbReference type="EMBL" id="JAINUF010000005">
    <property type="protein sequence ID" value="KAJ8360233.1"/>
    <property type="molecule type" value="Genomic_DNA"/>
</dbReference>
<proteinExistence type="inferred from homology"/>
<dbReference type="Pfam" id="PF02181">
    <property type="entry name" value="FH2"/>
    <property type="match status" value="1"/>
</dbReference>
<comment type="caution">
    <text evidence="8">The sequence shown here is derived from an EMBL/GenBank/DDBJ whole genome shotgun (WGS) entry which is preliminary data.</text>
</comment>
<feature type="region of interest" description="Disordered" evidence="6">
    <location>
        <begin position="508"/>
        <end position="529"/>
    </location>
</feature>
<dbReference type="Gene3D" id="1.20.58.2220">
    <property type="entry name" value="Formin, FH2 domain"/>
    <property type="match status" value="1"/>
</dbReference>
<feature type="coiled-coil region" evidence="5">
    <location>
        <begin position="717"/>
        <end position="777"/>
    </location>
</feature>
<reference evidence="8" key="1">
    <citation type="journal article" date="2023" name="Science">
        <title>Genome structures resolve the early diversification of teleost fishes.</title>
        <authorList>
            <person name="Parey E."/>
            <person name="Louis A."/>
            <person name="Montfort J."/>
            <person name="Bouchez O."/>
            <person name="Roques C."/>
            <person name="Iampietro C."/>
            <person name="Lluch J."/>
            <person name="Castinel A."/>
            <person name="Donnadieu C."/>
            <person name="Desvignes T."/>
            <person name="Floi Bucao C."/>
            <person name="Jouanno E."/>
            <person name="Wen M."/>
            <person name="Mejri S."/>
            <person name="Dirks R."/>
            <person name="Jansen H."/>
            <person name="Henkel C."/>
            <person name="Chen W.J."/>
            <person name="Zahm M."/>
            <person name="Cabau C."/>
            <person name="Klopp C."/>
            <person name="Thompson A.W."/>
            <person name="Robinson-Rechavi M."/>
            <person name="Braasch I."/>
            <person name="Lecointre G."/>
            <person name="Bobe J."/>
            <person name="Postlethwait J.H."/>
            <person name="Berthelot C."/>
            <person name="Roest Crollius H."/>
            <person name="Guiguen Y."/>
        </authorList>
    </citation>
    <scope>NUCLEOTIDE SEQUENCE</scope>
    <source>
        <strain evidence="8">WJC10195</strain>
    </source>
</reference>
<evidence type="ECO:0000256" key="6">
    <source>
        <dbReference type="SAM" id="MobiDB-lite"/>
    </source>
</evidence>
<feature type="region of interest" description="Disordered" evidence="6">
    <location>
        <begin position="21"/>
        <end position="264"/>
    </location>
</feature>
<dbReference type="InterPro" id="IPR015425">
    <property type="entry name" value="FH2_Formin"/>
</dbReference>
<dbReference type="Proteomes" id="UP001152622">
    <property type="component" value="Chromosome 5"/>
</dbReference>
<dbReference type="InterPro" id="IPR001265">
    <property type="entry name" value="Formin_Cappuccino_subfam"/>
</dbReference>
<evidence type="ECO:0000313" key="9">
    <source>
        <dbReference type="Proteomes" id="UP001152622"/>
    </source>
</evidence>
<feature type="compositionally biased region" description="Polar residues" evidence="6">
    <location>
        <begin position="287"/>
        <end position="300"/>
    </location>
</feature>
<accession>A0A9Q1FJR4</accession>
<feature type="domain" description="FH2" evidence="7">
    <location>
        <begin position="849"/>
        <end position="1264"/>
    </location>
</feature>
<sequence length="1288" mass="142493">MQAIQTVEMQVPILKESFFRTPFSERRKGSEASLGRLRQLQYRQPPAEGARPLGRSASMPLHRDTEQALAAVSLWGSESGAAQRGRSSSRQEQQGHLLSTMGNQDGKRRRSAGEAGAGGHEAGGVTQGEESTKRGARTKKLRSKLGYQGQDSSKKKPKSHSRTSVFSGLRIPKGPSKGREGQGKGSSGGSKEDALDTKACLSSDVGDLRPLPSESADPSLSGDEPGMSDSDSEPERCHQTDESRQSTVDTVEEGGTSSVSDIQSFHSAVEQEDLLSDVLLLQGVTKATATDSDQVTSSQPPADLKSVPPDSEPITVLKVISELEIGPADGFGEQADAQEQGSQLDPARNGLNEEPALNGSSETRRLPCHSLQPCRGQTNGRAGDSVSRATSAYSFPDSTASFESAEEAEQEARGDDRPEGLGSGARGSDGLEKVQLRAPEFPECPGSVELRVSSDRQPKRPLEERRKSSVSFPRWVPETEPPHAPYRRKSSVKVFPPIHPSYIKTTTRQLASPFPSPVTSPSHSPLLRRRLDPGLRTAGQQGRRQRSCSIAGPLTPFSDWTEELNKLKAGKGDTETRQEFGSPEERLQWGSRTLFARRRSSYTPSSSSSHQDVFTGRTLLEKVQQDNGVCQEAERLCSRILATGLLLPFSDCLKEQDRDTPSAAQVTPKFDGDQLYTWAVVGQPQPGRIQALWPPPKPGRVARPGLKYTEAEHQAIILALQKQKKEEELQLQEESALRAAKLKEEHIGMIQGLQKTVQDLMTKIAQLEKQCPLLEKAGFTKDQGCGNRWAELEAVSLQTESSLEAKSVQTTPVEKSVSFKVPFLEIPKETPGFILGMYGLAPQQDKGPQKAAIEPPRAMKPLYWTRIQLHSKKDKSGPLVWESIEEPSVDFEEFVELFSKSTVKEKKKPLSDTITKSKAQQVLKLLSNKRSQAVGILMSSLHLDMKDIQHAVLNLDNSVVDLETLQALYENKAQPDELDKIEKHIRTSKENEKIKALDKPEQFLFQLSQIPQFSGRAFCILFQSTFVECISSLVRKLDILLKVCTALRDGAKVMHVLGLVLVFGNFMNGGNRSRGQADGFALDILAKLKDVKSADNTQSLLSYIVSYYLKHFDEDAGKETCLYPLPEPQDLFQTSQMKFEDFQKDLRKLRKDLNACSAETESVFRDSSECQLQPFKDQMEDFLCRAKTELEAQEKQLAKTHDAFLALTVFFSVKAKMGEKEVSPGSFFSVWHEFSTHFKDMWKKENKIILQERLKAAEESFRQAREKPSYSVKPKQASGMATKLGPKI</sequence>
<dbReference type="GO" id="GO:0005737">
    <property type="term" value="C:cytoplasm"/>
    <property type="evidence" value="ECO:0007669"/>
    <property type="project" value="TreeGrafter"/>
</dbReference>
<dbReference type="GO" id="GO:0005634">
    <property type="term" value="C:nucleus"/>
    <property type="evidence" value="ECO:0007669"/>
    <property type="project" value="UniProtKB-SubCell"/>
</dbReference>
<dbReference type="GO" id="GO:0005884">
    <property type="term" value="C:actin filament"/>
    <property type="evidence" value="ECO:0007669"/>
    <property type="project" value="InterPro"/>
</dbReference>
<dbReference type="PANTHER" id="PTHR45920:SF7">
    <property type="entry name" value="FORMIN-G"/>
    <property type="match status" value="1"/>
</dbReference>
<feature type="compositionally biased region" description="Basic residues" evidence="6">
    <location>
        <begin position="134"/>
        <end position="143"/>
    </location>
</feature>
<dbReference type="GO" id="GO:0030866">
    <property type="term" value="P:cortical actin cytoskeleton organization"/>
    <property type="evidence" value="ECO:0007669"/>
    <property type="project" value="TreeGrafter"/>
</dbReference>
<dbReference type="FunFam" id="1.20.58.2220:FF:000005">
    <property type="entry name" value="Formin 1"/>
    <property type="match status" value="1"/>
</dbReference>
<dbReference type="GO" id="GO:0051015">
    <property type="term" value="F:actin filament binding"/>
    <property type="evidence" value="ECO:0007669"/>
    <property type="project" value="TreeGrafter"/>
</dbReference>
<evidence type="ECO:0000256" key="4">
    <source>
        <dbReference type="ARBA" id="ARBA00023242"/>
    </source>
</evidence>
<evidence type="ECO:0000256" key="5">
    <source>
        <dbReference type="SAM" id="Coils"/>
    </source>
</evidence>
<keyword evidence="3 5" id="KW-0175">Coiled coil</keyword>
<feature type="region of interest" description="Disordered" evidence="6">
    <location>
        <begin position="287"/>
        <end position="313"/>
    </location>
</feature>
<evidence type="ECO:0000256" key="3">
    <source>
        <dbReference type="ARBA" id="ARBA00023054"/>
    </source>
</evidence>
<feature type="compositionally biased region" description="Polar residues" evidence="6">
    <location>
        <begin position="387"/>
        <end position="397"/>
    </location>
</feature>
<feature type="compositionally biased region" description="Gly residues" evidence="6">
    <location>
        <begin position="115"/>
        <end position="126"/>
    </location>
</feature>
<dbReference type="GO" id="GO:0045010">
    <property type="term" value="P:actin nucleation"/>
    <property type="evidence" value="ECO:0007669"/>
    <property type="project" value="InterPro"/>
</dbReference>
<evidence type="ECO:0000256" key="2">
    <source>
        <dbReference type="ARBA" id="ARBA00005271"/>
    </source>
</evidence>
<evidence type="ECO:0000313" key="8">
    <source>
        <dbReference type="EMBL" id="KAJ8360233.1"/>
    </source>
</evidence>
<keyword evidence="4" id="KW-0539">Nucleus</keyword>
<feature type="compositionally biased region" description="Basic and acidic residues" evidence="6">
    <location>
        <begin position="452"/>
        <end position="467"/>
    </location>
</feature>
<dbReference type="PRINTS" id="PR00828">
    <property type="entry name" value="FORMIN"/>
</dbReference>
<dbReference type="SMART" id="SM00498">
    <property type="entry name" value="FH2"/>
    <property type="match status" value="1"/>
</dbReference>
<name>A0A9Q1FJR4_SYNKA</name>
<feature type="compositionally biased region" description="Basic and acidic residues" evidence="6">
    <location>
        <begin position="233"/>
        <end position="244"/>
    </location>
</feature>
<feature type="region of interest" description="Disordered" evidence="6">
    <location>
        <begin position="1260"/>
        <end position="1288"/>
    </location>
</feature>
<comment type="subcellular location">
    <subcellularLocation>
        <location evidence="1">Nucleus</location>
    </subcellularLocation>
</comment>
<dbReference type="GO" id="GO:0008017">
    <property type="term" value="F:microtubule binding"/>
    <property type="evidence" value="ECO:0007669"/>
    <property type="project" value="InterPro"/>
</dbReference>
<dbReference type="InterPro" id="IPR042201">
    <property type="entry name" value="FH2_Formin_sf"/>
</dbReference>